<dbReference type="GO" id="GO:0005925">
    <property type="term" value="C:focal adhesion"/>
    <property type="evidence" value="ECO:0007669"/>
    <property type="project" value="TreeGrafter"/>
</dbReference>
<dbReference type="AlphaFoldDB" id="A0A4C1V4D8"/>
<dbReference type="PROSITE" id="PS00243">
    <property type="entry name" value="I_EGF_1"/>
    <property type="match status" value="2"/>
</dbReference>
<keyword evidence="14" id="KW-0873">Pyrrolidone carboxylic acid</keyword>
<evidence type="ECO:0000256" key="14">
    <source>
        <dbReference type="ARBA" id="ARBA00023283"/>
    </source>
</evidence>
<dbReference type="STRING" id="151549.A0A4C1V4D8"/>
<feature type="domain" description="EGF-like" evidence="18">
    <location>
        <begin position="437"/>
        <end position="448"/>
    </location>
</feature>
<dbReference type="Pfam" id="PF18372">
    <property type="entry name" value="I-EGF_1"/>
    <property type="match status" value="1"/>
</dbReference>
<dbReference type="OrthoDB" id="410592at2759"/>
<accession>A0A4C1V4D8</accession>
<dbReference type="Pfam" id="PF23106">
    <property type="entry name" value="EGF_Teneurin"/>
    <property type="match status" value="1"/>
</dbReference>
<dbReference type="GO" id="GO:0005178">
    <property type="term" value="F:integrin binding"/>
    <property type="evidence" value="ECO:0007669"/>
    <property type="project" value="TreeGrafter"/>
</dbReference>
<dbReference type="PROSITE" id="PS52047">
    <property type="entry name" value="I_EGF_2"/>
    <property type="match status" value="1"/>
</dbReference>
<dbReference type="SUPFAM" id="SSF53300">
    <property type="entry name" value="vWA-like"/>
    <property type="match status" value="1"/>
</dbReference>
<dbReference type="GO" id="GO:0006909">
    <property type="term" value="P:phagocytosis"/>
    <property type="evidence" value="ECO:0007669"/>
    <property type="project" value="UniProtKB-KW"/>
</dbReference>
<dbReference type="Proteomes" id="UP000299102">
    <property type="component" value="Unassembled WGS sequence"/>
</dbReference>
<dbReference type="EMBL" id="BGZK01000277">
    <property type="protein sequence ID" value="GBP33668.1"/>
    <property type="molecule type" value="Genomic_DNA"/>
</dbReference>
<dbReference type="SMART" id="SM01241">
    <property type="entry name" value="Integrin_b_cyt"/>
    <property type="match status" value="1"/>
</dbReference>
<sequence>MSTSTLHELSPFEIFYLKFLIVCYDAKSSSEINLTTPRCMSAERAASKCDSRDIVNPQSRIEYDSRLNFSDTLGQFRQLQPTKVDIWLRPGDTKNFTFYFKPAKDYPLDLYFLIDFSESMDAAVARTAERDISNGLRDLTNNIYLGLGSFIDKKTVPYTFASLGSNYDPSEGGLDALAQVLACKEKIGWRNDSRKIIIFLTDQSYHVAGDGKWAGIFTPYDGQCYMENNQYTKELEMDYPSKLSQTLSMQLNIKDVDFKHMDVEIDPDCMKRSSDNDQCKIVSKSRDIKNFTVKVTLKDYYGVNDTAFNIIPKGFREKLDVNVHVIDKCECEERGERNAVICNKHGIYQCGICQCDSDSYGSNCQCKGVGDNNDNSTCIASNSKLLCSGGRGACKCGKCECYDGYEGQYCEFSKDDCPGKTRNGVCSTHGTCQLGSCVCHTGWAGERCDCPTSTEYCRHLNDVVPSSDEECSGLGDCVCGKCKCRQVATWDSRRQNSEYCYLEPCAECHEQQCQTLELCALCQHKNVNSNLTCMQICHSEFVVHKTKDMLNYTEPWQICRLTTDLGCFTQFAYKYAGANRLELHVNTQENCTESYYKFGASALFIVLLVGLVTLIAWKILTTLRDRRDYEAFKKQHREAEWEHGRNPIYESPNMTFYNPSFGQS</sequence>
<evidence type="ECO:0000256" key="9">
    <source>
        <dbReference type="ARBA" id="ARBA00022989"/>
    </source>
</evidence>
<dbReference type="GO" id="GO:0008305">
    <property type="term" value="C:integrin complex"/>
    <property type="evidence" value="ECO:0007669"/>
    <property type="project" value="TreeGrafter"/>
</dbReference>
<evidence type="ECO:0000256" key="13">
    <source>
        <dbReference type="ARBA" id="ARBA00023180"/>
    </source>
</evidence>
<dbReference type="GO" id="GO:0033627">
    <property type="term" value="P:cell adhesion mediated by integrin"/>
    <property type="evidence" value="ECO:0007669"/>
    <property type="project" value="TreeGrafter"/>
</dbReference>
<feature type="transmembrane region" description="Helical" evidence="17">
    <location>
        <begin position="595"/>
        <end position="617"/>
    </location>
</feature>
<dbReference type="InterPro" id="IPR057243">
    <property type="entry name" value="Integrin_I-EGF_CS"/>
</dbReference>
<reference evidence="19 20" key="1">
    <citation type="journal article" date="2019" name="Commun. Biol.">
        <title>The bagworm genome reveals a unique fibroin gene that provides high tensile strength.</title>
        <authorList>
            <person name="Kono N."/>
            <person name="Nakamura H."/>
            <person name="Ohtoshi R."/>
            <person name="Tomita M."/>
            <person name="Numata K."/>
            <person name="Arakawa K."/>
        </authorList>
    </citation>
    <scope>NUCLEOTIDE SEQUENCE [LARGE SCALE GENOMIC DNA]</scope>
</reference>
<evidence type="ECO:0000256" key="4">
    <source>
        <dbReference type="ARBA" id="ARBA00022692"/>
    </source>
</evidence>
<evidence type="ECO:0000256" key="12">
    <source>
        <dbReference type="ARBA" id="ARBA00023157"/>
    </source>
</evidence>
<proteinExistence type="inferred from homology"/>
<keyword evidence="6" id="KW-0677">Repeat</keyword>
<evidence type="ECO:0000313" key="20">
    <source>
        <dbReference type="Proteomes" id="UP000299102"/>
    </source>
</evidence>
<dbReference type="InterPro" id="IPR002369">
    <property type="entry name" value="Integrin_bsu_VWA"/>
</dbReference>
<evidence type="ECO:0000256" key="11">
    <source>
        <dbReference type="ARBA" id="ARBA00023136"/>
    </source>
</evidence>
<keyword evidence="11 17" id="KW-0472">Membrane</keyword>
<dbReference type="PANTHER" id="PTHR10082:SF60">
    <property type="entry name" value="INTEGRIN BETA-PS"/>
    <property type="match status" value="1"/>
</dbReference>
<dbReference type="InterPro" id="IPR036349">
    <property type="entry name" value="Integrin_bsu_tail_dom_sf"/>
</dbReference>
<dbReference type="InterPro" id="IPR015812">
    <property type="entry name" value="Integrin_bsu"/>
</dbReference>
<dbReference type="Gene3D" id="6.20.50.10">
    <property type="match status" value="1"/>
</dbReference>
<dbReference type="SMART" id="SM00187">
    <property type="entry name" value="INB"/>
    <property type="match status" value="1"/>
</dbReference>
<keyword evidence="20" id="KW-1185">Reference proteome</keyword>
<dbReference type="InterPro" id="IPR040622">
    <property type="entry name" value="EGF_integrin_1"/>
</dbReference>
<evidence type="ECO:0000256" key="8">
    <source>
        <dbReference type="ARBA" id="ARBA00022907"/>
    </source>
</evidence>
<keyword evidence="13" id="KW-0325">Glycoprotein</keyword>
<dbReference type="GO" id="GO:0045121">
    <property type="term" value="C:membrane raft"/>
    <property type="evidence" value="ECO:0007669"/>
    <property type="project" value="UniProtKB-SubCell"/>
</dbReference>
<evidence type="ECO:0000259" key="18">
    <source>
        <dbReference type="PROSITE" id="PS00022"/>
    </source>
</evidence>
<dbReference type="GO" id="GO:0009986">
    <property type="term" value="C:cell surface"/>
    <property type="evidence" value="ECO:0007669"/>
    <property type="project" value="TreeGrafter"/>
</dbReference>
<keyword evidence="5" id="KW-0732">Signal</keyword>
<evidence type="ECO:0000313" key="19">
    <source>
        <dbReference type="EMBL" id="GBP33668.1"/>
    </source>
</evidence>
<dbReference type="PROSITE" id="PS00022">
    <property type="entry name" value="EGF_1"/>
    <property type="match status" value="1"/>
</dbReference>
<comment type="subcellular location">
    <subcellularLocation>
        <location evidence="16">Cell membrane</location>
        <topology evidence="16">Single-pass type I membrane protein</topology>
    </subcellularLocation>
    <subcellularLocation>
        <location evidence="15">Membrane raft</location>
        <topology evidence="15">Single-pass type I membrane protein</topology>
    </subcellularLocation>
</comment>
<evidence type="ECO:0000256" key="17">
    <source>
        <dbReference type="SAM" id="Phobius"/>
    </source>
</evidence>
<evidence type="ECO:0000256" key="16">
    <source>
        <dbReference type="RuleBase" id="RU000633"/>
    </source>
</evidence>
<dbReference type="InterPro" id="IPR036465">
    <property type="entry name" value="vWFA_dom_sf"/>
</dbReference>
<dbReference type="Pfam" id="PF00362">
    <property type="entry name" value="Integrin_beta"/>
    <property type="match status" value="2"/>
</dbReference>
<gene>
    <name evidence="19" type="primary">mys</name>
    <name evidence="19" type="ORF">EVAR_16704_1</name>
</gene>
<dbReference type="InterPro" id="IPR015439">
    <property type="entry name" value="Integrin_b-2_sf"/>
</dbReference>
<keyword evidence="4 16" id="KW-0812">Transmembrane</keyword>
<keyword evidence="3" id="KW-0597">Phosphoprotein</keyword>
<dbReference type="InterPro" id="IPR000742">
    <property type="entry name" value="EGF"/>
</dbReference>
<protein>
    <recommendedName>
        <fullName evidence="16">Integrin beta</fullName>
    </recommendedName>
</protein>
<keyword evidence="7 16" id="KW-0130">Cell adhesion</keyword>
<evidence type="ECO:0000256" key="2">
    <source>
        <dbReference type="ARBA" id="ARBA00022536"/>
    </source>
</evidence>
<dbReference type="Gene3D" id="2.10.25.10">
    <property type="entry name" value="Laminin"/>
    <property type="match status" value="4"/>
</dbReference>
<dbReference type="InterPro" id="IPR014836">
    <property type="entry name" value="Integrin_bsu_cyt_dom"/>
</dbReference>
<evidence type="ECO:0000256" key="15">
    <source>
        <dbReference type="ARBA" id="ARBA00035630"/>
    </source>
</evidence>
<keyword evidence="9 17" id="KW-1133">Transmembrane helix</keyword>
<dbReference type="FunFam" id="2.10.25.10:FF:000036">
    <property type="entry name" value="Integrin beta"/>
    <property type="match status" value="1"/>
</dbReference>
<keyword evidence="8" id="KW-0581">Phagocytosis</keyword>
<evidence type="ECO:0000256" key="5">
    <source>
        <dbReference type="ARBA" id="ARBA00022729"/>
    </source>
</evidence>
<evidence type="ECO:0000256" key="3">
    <source>
        <dbReference type="ARBA" id="ARBA00022553"/>
    </source>
</evidence>
<dbReference type="Gene3D" id="1.20.5.100">
    <property type="entry name" value="Cytochrome c1, transmembrane anchor, C-terminal"/>
    <property type="match status" value="1"/>
</dbReference>
<dbReference type="SUPFAM" id="SSF69687">
    <property type="entry name" value="Integrin beta tail domain"/>
    <property type="match status" value="1"/>
</dbReference>
<organism evidence="19 20">
    <name type="scientific">Eumeta variegata</name>
    <name type="common">Bagworm moth</name>
    <name type="synonym">Eumeta japonica</name>
    <dbReference type="NCBI Taxonomy" id="151549"/>
    <lineage>
        <taxon>Eukaryota</taxon>
        <taxon>Metazoa</taxon>
        <taxon>Ecdysozoa</taxon>
        <taxon>Arthropoda</taxon>
        <taxon>Hexapoda</taxon>
        <taxon>Insecta</taxon>
        <taxon>Pterygota</taxon>
        <taxon>Neoptera</taxon>
        <taxon>Endopterygota</taxon>
        <taxon>Lepidoptera</taxon>
        <taxon>Glossata</taxon>
        <taxon>Ditrysia</taxon>
        <taxon>Tineoidea</taxon>
        <taxon>Psychidae</taxon>
        <taxon>Oiketicinae</taxon>
        <taxon>Eumeta</taxon>
    </lineage>
</organism>
<evidence type="ECO:0000256" key="1">
    <source>
        <dbReference type="ARBA" id="ARBA00007449"/>
    </source>
</evidence>
<keyword evidence="10 16" id="KW-0401">Integrin</keyword>
<dbReference type="SUPFAM" id="SSF57196">
    <property type="entry name" value="EGF/Laminin"/>
    <property type="match status" value="1"/>
</dbReference>
<evidence type="ECO:0000256" key="7">
    <source>
        <dbReference type="ARBA" id="ARBA00022889"/>
    </source>
</evidence>
<comment type="caution">
    <text evidence="19">The sequence shown here is derived from an EMBL/GenBank/DDBJ whole genome shotgun (WGS) entry which is preliminary data.</text>
</comment>
<dbReference type="GO" id="GO:0007157">
    <property type="term" value="P:heterophilic cell-cell adhesion via plasma membrane cell adhesion molecules"/>
    <property type="evidence" value="ECO:0007669"/>
    <property type="project" value="UniProtKB-ARBA"/>
</dbReference>
<dbReference type="GO" id="GO:0016477">
    <property type="term" value="P:cell migration"/>
    <property type="evidence" value="ECO:0007669"/>
    <property type="project" value="TreeGrafter"/>
</dbReference>
<name>A0A4C1V4D8_EUMVA</name>
<evidence type="ECO:0000256" key="10">
    <source>
        <dbReference type="ARBA" id="ARBA00023037"/>
    </source>
</evidence>
<dbReference type="InterPro" id="IPR032695">
    <property type="entry name" value="Integrin_dom_sf"/>
</dbReference>
<dbReference type="Gene3D" id="3.40.50.410">
    <property type="entry name" value="von Willebrand factor, type A domain"/>
    <property type="match status" value="2"/>
</dbReference>
<dbReference type="Pfam" id="PF08725">
    <property type="entry name" value="Integrin_b_cyt"/>
    <property type="match status" value="1"/>
</dbReference>
<evidence type="ECO:0000256" key="6">
    <source>
        <dbReference type="ARBA" id="ARBA00022737"/>
    </source>
</evidence>
<comment type="similarity">
    <text evidence="1 16">Belongs to the integrin beta chain family.</text>
</comment>
<dbReference type="GO" id="GO:0007160">
    <property type="term" value="P:cell-matrix adhesion"/>
    <property type="evidence" value="ECO:0007669"/>
    <property type="project" value="TreeGrafter"/>
</dbReference>
<dbReference type="PRINTS" id="PR01186">
    <property type="entry name" value="INTEGRINB"/>
</dbReference>
<dbReference type="SUPFAM" id="SSF69179">
    <property type="entry name" value="Integrin domains"/>
    <property type="match status" value="1"/>
</dbReference>
<keyword evidence="2" id="KW-0245">EGF-like domain</keyword>
<dbReference type="GO" id="GO:0007229">
    <property type="term" value="P:integrin-mediated signaling pathway"/>
    <property type="evidence" value="ECO:0007669"/>
    <property type="project" value="UniProtKB-KW"/>
</dbReference>
<dbReference type="PANTHER" id="PTHR10082">
    <property type="entry name" value="INTEGRIN BETA SUBUNIT"/>
    <property type="match status" value="1"/>
</dbReference>
<keyword evidence="12" id="KW-1015">Disulfide bond</keyword>